<comment type="caution">
    <text evidence="2">The sequence shown here is derived from an EMBL/GenBank/DDBJ whole genome shotgun (WGS) entry which is preliminary data.</text>
</comment>
<evidence type="ECO:0000256" key="1">
    <source>
        <dbReference type="ARBA" id="ARBA00022612"/>
    </source>
</evidence>
<proteinExistence type="predicted"/>
<dbReference type="PANTHER" id="PTHR37813">
    <property type="entry name" value="FELS-2 PROPHAGE PROTEIN"/>
    <property type="match status" value="1"/>
</dbReference>
<dbReference type="AlphaFoldDB" id="A0A938ZAQ5"/>
<evidence type="ECO:0000313" key="2">
    <source>
        <dbReference type="EMBL" id="MBN2952569.1"/>
    </source>
</evidence>
<sequence>MKTLGYDGTLKFDTSIDSSGFQDGINKIGSYASKALKATTAVIGGVSTAVAGIGTAAIKTGAGFEAGMSNVAAISGATGDELKSLTDKAKEMGAKTKYSAAESADAFS</sequence>
<accession>A0A938ZAQ5</accession>
<dbReference type="InterPro" id="IPR010090">
    <property type="entry name" value="Phage_tape_meas"/>
</dbReference>
<keyword evidence="1" id="KW-1188">Viral release from host cell</keyword>
<dbReference type="Proteomes" id="UP000737612">
    <property type="component" value="Unassembled WGS sequence"/>
</dbReference>
<dbReference type="PANTHER" id="PTHR37813:SF1">
    <property type="entry name" value="FELS-2 PROPHAGE PROTEIN"/>
    <property type="match status" value="1"/>
</dbReference>
<organism evidence="2 3">
    <name type="scientific">Fusicatenibacter saccharivorans</name>
    <dbReference type="NCBI Taxonomy" id="1150298"/>
    <lineage>
        <taxon>Bacteria</taxon>
        <taxon>Bacillati</taxon>
        <taxon>Bacillota</taxon>
        <taxon>Clostridia</taxon>
        <taxon>Lachnospirales</taxon>
        <taxon>Lachnospiraceae</taxon>
        <taxon>Fusicatenibacter</taxon>
    </lineage>
</organism>
<protein>
    <submittedName>
        <fullName evidence="2">Phage tail tape measure protein</fullName>
    </submittedName>
</protein>
<name>A0A938ZAQ5_9FIRM</name>
<dbReference type="EMBL" id="JAFHBD010000009">
    <property type="protein sequence ID" value="MBN2952569.1"/>
    <property type="molecule type" value="Genomic_DNA"/>
</dbReference>
<gene>
    <name evidence="2" type="ORF">JTJ23_02990</name>
</gene>
<evidence type="ECO:0000313" key="3">
    <source>
        <dbReference type="Proteomes" id="UP000737612"/>
    </source>
</evidence>
<dbReference type="NCBIfam" id="TIGR01760">
    <property type="entry name" value="tape_meas_TP901"/>
    <property type="match status" value="1"/>
</dbReference>
<reference evidence="2" key="1">
    <citation type="submission" date="2021-02" db="EMBL/GenBank/DDBJ databases">
        <title>Metagenome-assembled genomes from human diarrheal sample B26.</title>
        <authorList>
            <person name="Ateba T.P."/>
            <person name="Alayande K.A."/>
            <person name="Mwanza M."/>
        </authorList>
    </citation>
    <scope>NUCLEOTIDE SEQUENCE</scope>
    <source>
        <strain evidence="2">06WH</strain>
    </source>
</reference>